<evidence type="ECO:0000256" key="1">
    <source>
        <dbReference type="SAM" id="MobiDB-lite"/>
    </source>
</evidence>
<accession>A0A167PZP9</accession>
<reference evidence="2 3" key="1">
    <citation type="journal article" date="2016" name="Mol. Biol. Evol.">
        <title>Comparative Genomics of Early-Diverging Mushroom-Forming Fungi Provides Insights into the Origins of Lignocellulose Decay Capabilities.</title>
        <authorList>
            <person name="Nagy L.G."/>
            <person name="Riley R."/>
            <person name="Tritt A."/>
            <person name="Adam C."/>
            <person name="Daum C."/>
            <person name="Floudas D."/>
            <person name="Sun H."/>
            <person name="Yadav J.S."/>
            <person name="Pangilinan J."/>
            <person name="Larsson K.H."/>
            <person name="Matsuura K."/>
            <person name="Barry K."/>
            <person name="Labutti K."/>
            <person name="Kuo R."/>
            <person name="Ohm R.A."/>
            <person name="Bhattacharya S.S."/>
            <person name="Shirouzu T."/>
            <person name="Yoshinaga Y."/>
            <person name="Martin F.M."/>
            <person name="Grigoriev I.V."/>
            <person name="Hibbett D.S."/>
        </authorList>
    </citation>
    <scope>NUCLEOTIDE SEQUENCE [LARGE SCALE GENOMIC DNA]</scope>
    <source>
        <strain evidence="2 3">TUFC12733</strain>
    </source>
</reference>
<dbReference type="Proteomes" id="UP000076738">
    <property type="component" value="Unassembled WGS sequence"/>
</dbReference>
<feature type="compositionally biased region" description="Low complexity" evidence="1">
    <location>
        <begin position="490"/>
        <end position="501"/>
    </location>
</feature>
<proteinExistence type="predicted"/>
<evidence type="ECO:0000313" key="3">
    <source>
        <dbReference type="Proteomes" id="UP000076738"/>
    </source>
</evidence>
<feature type="compositionally biased region" description="Basic and acidic residues" evidence="1">
    <location>
        <begin position="566"/>
        <end position="596"/>
    </location>
</feature>
<organism evidence="2 3">
    <name type="scientific">Calocera viscosa (strain TUFC12733)</name>
    <dbReference type="NCBI Taxonomy" id="1330018"/>
    <lineage>
        <taxon>Eukaryota</taxon>
        <taxon>Fungi</taxon>
        <taxon>Dikarya</taxon>
        <taxon>Basidiomycota</taxon>
        <taxon>Agaricomycotina</taxon>
        <taxon>Dacrymycetes</taxon>
        <taxon>Dacrymycetales</taxon>
        <taxon>Dacrymycetaceae</taxon>
        <taxon>Calocera</taxon>
    </lineage>
</organism>
<feature type="compositionally biased region" description="Basic and acidic residues" evidence="1">
    <location>
        <begin position="455"/>
        <end position="467"/>
    </location>
</feature>
<dbReference type="AlphaFoldDB" id="A0A167PZP9"/>
<evidence type="ECO:0000313" key="2">
    <source>
        <dbReference type="EMBL" id="KZO99290.1"/>
    </source>
</evidence>
<keyword evidence="3" id="KW-1185">Reference proteome</keyword>
<gene>
    <name evidence="2" type="ORF">CALVIDRAFT_376884</name>
</gene>
<feature type="region of interest" description="Disordered" evidence="1">
    <location>
        <begin position="219"/>
        <end position="277"/>
    </location>
</feature>
<feature type="region of interest" description="Disordered" evidence="1">
    <location>
        <begin position="425"/>
        <end position="544"/>
    </location>
</feature>
<feature type="region of interest" description="Disordered" evidence="1">
    <location>
        <begin position="559"/>
        <end position="596"/>
    </location>
</feature>
<dbReference type="EMBL" id="KV417272">
    <property type="protein sequence ID" value="KZO99290.1"/>
    <property type="molecule type" value="Genomic_DNA"/>
</dbReference>
<sequence>MPVNPQFDPLIQDARTHFVLRHVTHSGQGIAPVPGKHMLEYACVKALATAAFTRAQGRDLAERVVNDEFAERIKDTLHANPVSARYTLPQLATLPEFTALLRYIPPEVHGILDVRGLFDYLSNHAGPGPRYAVVTSTLGCNPTALFSIRSSPLECPLYILYTPCSFADPADAFLTVVSPGCEEKTVGSLTQKLTGGNFDGLAEQPFACQVYLFRPAEGTGAESTLPTPPPSPRICTEDLPRAADPQPARPPPPPSRTRLATLDPGPSRPRPTSAPAAFPPAQAREIAHLRDVNEWLDSERRHFWDRAVYWHGEVKQRYEQDKREWESMTAHYHAQLLAMDGRLREMRVEYAAQQAYAEQLQREVGRLRSAGAQRPFSYPMYPQAPPVYVPMQPETLDRLDVAERQRGWSYAGGHWNWCPHEAFTGGGAPGDTRPPQVRAAAARQESRARSVNGDGQERATIDISEFKRRGRTPPADDPQLEGPGPPARQSTTRPPTPSRSRAGSPHTRAEAGSRVPPKPNGWSSPSHRVTRPPAGILKSPQGEPSISCAEKCFELITARPSSQPHLVREASPSDERAELVGRAQGAREDVEDDRIR</sequence>
<name>A0A167PZP9_CALVF</name>
<protein>
    <submittedName>
        <fullName evidence="2">Uncharacterized protein</fullName>
    </submittedName>
</protein>